<evidence type="ECO:0000313" key="1">
    <source>
        <dbReference type="EnsemblMetazoa" id="AMIN000614-PA"/>
    </source>
</evidence>
<dbReference type="VEuPathDB" id="VectorBase:AMIN000614"/>
<keyword evidence="2" id="KW-1185">Reference proteome</keyword>
<dbReference type="EnsemblMetazoa" id="AMIN000614-RA">
    <property type="protein sequence ID" value="AMIN000614-PA"/>
    <property type="gene ID" value="AMIN000614"/>
</dbReference>
<name>A0A182VRC8_9DIPT</name>
<protein>
    <submittedName>
        <fullName evidence="1">Uncharacterized protein</fullName>
    </submittedName>
</protein>
<dbReference type="Proteomes" id="UP000075920">
    <property type="component" value="Unassembled WGS sequence"/>
</dbReference>
<dbReference type="AlphaFoldDB" id="A0A182VRC8"/>
<accession>A0A182VRC8</accession>
<evidence type="ECO:0000313" key="2">
    <source>
        <dbReference type="Proteomes" id="UP000075920"/>
    </source>
</evidence>
<proteinExistence type="predicted"/>
<sequence>MMTNGRFGWYHPPTRTGGWFEPEADQTFLPGASVLLATDDEMRCEGVTMNDVVGQKEDLKQLRSSRLH</sequence>
<reference evidence="2" key="1">
    <citation type="submission" date="2013-03" db="EMBL/GenBank/DDBJ databases">
        <title>The Genome Sequence of Anopheles minimus MINIMUS1.</title>
        <authorList>
            <consortium name="The Broad Institute Genomics Platform"/>
            <person name="Neafsey D.E."/>
            <person name="Walton C."/>
            <person name="Walker B."/>
            <person name="Young S.K."/>
            <person name="Zeng Q."/>
            <person name="Gargeya S."/>
            <person name="Fitzgerald M."/>
            <person name="Haas B."/>
            <person name="Abouelleil A."/>
            <person name="Allen A.W."/>
            <person name="Alvarado L."/>
            <person name="Arachchi H.M."/>
            <person name="Berlin A.M."/>
            <person name="Chapman S.B."/>
            <person name="Gainer-Dewar J."/>
            <person name="Goldberg J."/>
            <person name="Griggs A."/>
            <person name="Gujja S."/>
            <person name="Hansen M."/>
            <person name="Howarth C."/>
            <person name="Imamovic A."/>
            <person name="Ireland A."/>
            <person name="Larimer J."/>
            <person name="McCowan C."/>
            <person name="Murphy C."/>
            <person name="Pearson M."/>
            <person name="Poon T.W."/>
            <person name="Priest M."/>
            <person name="Roberts A."/>
            <person name="Saif S."/>
            <person name="Shea T."/>
            <person name="Sisk P."/>
            <person name="Sykes S."/>
            <person name="Wortman J."/>
            <person name="Nusbaum C."/>
            <person name="Birren B."/>
        </authorList>
    </citation>
    <scope>NUCLEOTIDE SEQUENCE [LARGE SCALE GENOMIC DNA]</scope>
    <source>
        <strain evidence="2">MINIMUS1</strain>
    </source>
</reference>
<organism evidence="1 2">
    <name type="scientific">Anopheles minimus</name>
    <dbReference type="NCBI Taxonomy" id="112268"/>
    <lineage>
        <taxon>Eukaryota</taxon>
        <taxon>Metazoa</taxon>
        <taxon>Ecdysozoa</taxon>
        <taxon>Arthropoda</taxon>
        <taxon>Hexapoda</taxon>
        <taxon>Insecta</taxon>
        <taxon>Pterygota</taxon>
        <taxon>Neoptera</taxon>
        <taxon>Endopterygota</taxon>
        <taxon>Diptera</taxon>
        <taxon>Nematocera</taxon>
        <taxon>Culicoidea</taxon>
        <taxon>Culicidae</taxon>
        <taxon>Anophelinae</taxon>
        <taxon>Anopheles</taxon>
    </lineage>
</organism>
<reference evidence="1" key="2">
    <citation type="submission" date="2020-05" db="UniProtKB">
        <authorList>
            <consortium name="EnsemblMetazoa"/>
        </authorList>
    </citation>
    <scope>IDENTIFICATION</scope>
    <source>
        <strain evidence="1">MINIMUS1</strain>
    </source>
</reference>